<dbReference type="STRING" id="1353952.A0A165CUL7"/>
<evidence type="ECO:0000256" key="6">
    <source>
        <dbReference type="ARBA" id="ARBA00044354"/>
    </source>
</evidence>
<evidence type="ECO:0000256" key="3">
    <source>
        <dbReference type="ARBA" id="ARBA00005673"/>
    </source>
</evidence>
<accession>A0A165CUL7</accession>
<proteinExistence type="inferred from homology"/>
<dbReference type="EMBL" id="KV424108">
    <property type="protein sequence ID" value="KZT51424.1"/>
    <property type="molecule type" value="Genomic_DNA"/>
</dbReference>
<dbReference type="OrthoDB" id="1708823at2759"/>
<dbReference type="Proteomes" id="UP000076842">
    <property type="component" value="Unassembled WGS sequence"/>
</dbReference>
<gene>
    <name evidence="8" type="ORF">CALCODRAFT_525666</name>
</gene>
<dbReference type="FunCoup" id="A0A165CUL7">
    <property type="interactions" value="853"/>
</dbReference>
<evidence type="ECO:0000256" key="4">
    <source>
        <dbReference type="ARBA" id="ARBA00022786"/>
    </source>
</evidence>
<dbReference type="InterPro" id="IPR045886">
    <property type="entry name" value="ThiF/MoeB/HesA"/>
</dbReference>
<feature type="domain" description="THIF-type NAD/FAD binding fold" evidence="7">
    <location>
        <begin position="22"/>
        <end position="332"/>
    </location>
</feature>
<comment type="similarity">
    <text evidence="3">Belongs to the ubiquitin-activating E1 family.</text>
</comment>
<dbReference type="GO" id="GO:0005737">
    <property type="term" value="C:cytoplasm"/>
    <property type="evidence" value="ECO:0007669"/>
    <property type="project" value="TreeGrafter"/>
</dbReference>
<evidence type="ECO:0000256" key="5">
    <source>
        <dbReference type="ARBA" id="ARBA00023242"/>
    </source>
</evidence>
<dbReference type="PANTHER" id="PTHR10953">
    <property type="entry name" value="UBIQUITIN-ACTIVATING ENZYME E1"/>
    <property type="match status" value="1"/>
</dbReference>
<dbReference type="InterPro" id="IPR035985">
    <property type="entry name" value="Ubiquitin-activating_enz"/>
</dbReference>
<keyword evidence="5" id="KW-0539">Nucleus</keyword>
<dbReference type="AlphaFoldDB" id="A0A165CUL7"/>
<dbReference type="Pfam" id="PF00899">
    <property type="entry name" value="ThiF"/>
    <property type="match status" value="1"/>
</dbReference>
<comment type="subcellular location">
    <subcellularLocation>
        <location evidence="1">Nucleus</location>
    </subcellularLocation>
</comment>
<evidence type="ECO:0000313" key="8">
    <source>
        <dbReference type="EMBL" id="KZT51424.1"/>
    </source>
</evidence>
<organism evidence="8 9">
    <name type="scientific">Calocera cornea HHB12733</name>
    <dbReference type="NCBI Taxonomy" id="1353952"/>
    <lineage>
        <taxon>Eukaryota</taxon>
        <taxon>Fungi</taxon>
        <taxon>Dikarya</taxon>
        <taxon>Basidiomycota</taxon>
        <taxon>Agaricomycotina</taxon>
        <taxon>Dacrymycetes</taxon>
        <taxon>Dacrymycetales</taxon>
        <taxon>Dacrymycetaceae</taxon>
        <taxon>Calocera</taxon>
    </lineage>
</organism>
<dbReference type="PRINTS" id="PR01849">
    <property type="entry name" value="UBIQUITINACT"/>
</dbReference>
<dbReference type="InParanoid" id="A0A165CUL7"/>
<sequence length="339" mass="37065">MANTVPDDVKETAITEDEAALYDRQIRLWGFDAQTRMRNATVLVLRLRGTACEVIKNIVLAGIGTLKIMDDADVSELDLGAGFFFREDDVGKKRVDAAVPRIAALNPLVNIVSVSAPLDLADESLHALFVNVDMVCATDYDRTTLEKLDDACRKQGKQFYAGGTMGCYGYAFCDLGEHSYVSQDKTKPNAPQIRKTYKYTPLSSALKASWSHLSKRDTKEVKPEVVFAILAMWEYEAKHGSLPESSDALEELQTIGNQLLSAAQVNKLVLKTMPTQHLEFLSTTAPYELSPICAVLGGFLAQDMLKATGGREAPMANFFTFDGMGGGGTVCRLGMRDAV</sequence>
<keyword evidence="9" id="KW-1185">Reference proteome</keyword>
<comment type="pathway">
    <text evidence="2">Protein modification; protein sumoylation.</text>
</comment>
<dbReference type="SUPFAM" id="SSF69572">
    <property type="entry name" value="Activating enzymes of the ubiquitin-like proteins"/>
    <property type="match status" value="1"/>
</dbReference>
<dbReference type="PANTHER" id="PTHR10953:SF162">
    <property type="entry name" value="SUMO-ACTIVATING ENZYME SUBUNIT 1"/>
    <property type="match status" value="1"/>
</dbReference>
<evidence type="ECO:0000256" key="1">
    <source>
        <dbReference type="ARBA" id="ARBA00004123"/>
    </source>
</evidence>
<dbReference type="Gene3D" id="3.40.50.720">
    <property type="entry name" value="NAD(P)-binding Rossmann-like Domain"/>
    <property type="match status" value="1"/>
</dbReference>
<evidence type="ECO:0000313" key="9">
    <source>
        <dbReference type="Proteomes" id="UP000076842"/>
    </source>
</evidence>
<dbReference type="InterPro" id="IPR000594">
    <property type="entry name" value="ThiF_NAD_FAD-bd"/>
</dbReference>
<evidence type="ECO:0000259" key="7">
    <source>
        <dbReference type="Pfam" id="PF00899"/>
    </source>
</evidence>
<protein>
    <recommendedName>
        <fullName evidence="6">Ubiquitin-like 1-activating enzyme E1A</fullName>
    </recommendedName>
</protein>
<name>A0A165CUL7_9BASI</name>
<dbReference type="InterPro" id="IPR000011">
    <property type="entry name" value="UBQ/SUMO-activ_enz_E1-like"/>
</dbReference>
<evidence type="ECO:0000256" key="2">
    <source>
        <dbReference type="ARBA" id="ARBA00004718"/>
    </source>
</evidence>
<dbReference type="GO" id="GO:0019948">
    <property type="term" value="F:SUMO activating enzyme activity"/>
    <property type="evidence" value="ECO:0007669"/>
    <property type="project" value="TreeGrafter"/>
</dbReference>
<dbReference type="GO" id="GO:0016925">
    <property type="term" value="P:protein sumoylation"/>
    <property type="evidence" value="ECO:0007669"/>
    <property type="project" value="TreeGrafter"/>
</dbReference>
<dbReference type="GO" id="GO:0031510">
    <property type="term" value="C:SUMO activating enzyme complex"/>
    <property type="evidence" value="ECO:0007669"/>
    <property type="project" value="TreeGrafter"/>
</dbReference>
<keyword evidence="4" id="KW-0833">Ubl conjugation pathway</keyword>
<reference evidence="8 9" key="1">
    <citation type="journal article" date="2016" name="Mol. Biol. Evol.">
        <title>Comparative Genomics of Early-Diverging Mushroom-Forming Fungi Provides Insights into the Origins of Lignocellulose Decay Capabilities.</title>
        <authorList>
            <person name="Nagy L.G."/>
            <person name="Riley R."/>
            <person name="Tritt A."/>
            <person name="Adam C."/>
            <person name="Daum C."/>
            <person name="Floudas D."/>
            <person name="Sun H."/>
            <person name="Yadav J.S."/>
            <person name="Pangilinan J."/>
            <person name="Larsson K.H."/>
            <person name="Matsuura K."/>
            <person name="Barry K."/>
            <person name="Labutti K."/>
            <person name="Kuo R."/>
            <person name="Ohm R.A."/>
            <person name="Bhattacharya S.S."/>
            <person name="Shirouzu T."/>
            <person name="Yoshinaga Y."/>
            <person name="Martin F.M."/>
            <person name="Grigoriev I.V."/>
            <person name="Hibbett D.S."/>
        </authorList>
    </citation>
    <scope>NUCLEOTIDE SEQUENCE [LARGE SCALE GENOMIC DNA]</scope>
    <source>
        <strain evidence="8 9">HHB12733</strain>
    </source>
</reference>